<evidence type="ECO:0000256" key="5">
    <source>
        <dbReference type="SAM" id="Phobius"/>
    </source>
</evidence>
<dbReference type="SMART" id="SM01381">
    <property type="entry name" value="7TM_GPCR_Srsx"/>
    <property type="match status" value="1"/>
</dbReference>
<dbReference type="InterPro" id="IPR047130">
    <property type="entry name" value="7TM_GPCR_Srsx_nematod"/>
</dbReference>
<organism evidence="6 7">
    <name type="scientific">Heterodera trifolii</name>
    <dbReference type="NCBI Taxonomy" id="157864"/>
    <lineage>
        <taxon>Eukaryota</taxon>
        <taxon>Metazoa</taxon>
        <taxon>Ecdysozoa</taxon>
        <taxon>Nematoda</taxon>
        <taxon>Chromadorea</taxon>
        <taxon>Rhabditida</taxon>
        <taxon>Tylenchina</taxon>
        <taxon>Tylenchomorpha</taxon>
        <taxon>Tylenchoidea</taxon>
        <taxon>Heteroderidae</taxon>
        <taxon>Heteroderinae</taxon>
        <taxon>Heterodera</taxon>
    </lineage>
</organism>
<feature type="transmembrane region" description="Helical" evidence="5">
    <location>
        <begin position="114"/>
        <end position="137"/>
    </location>
</feature>
<gene>
    <name evidence="6" type="ORF">niasHT_015183</name>
</gene>
<reference evidence="6 7" key="1">
    <citation type="submission" date="2024-10" db="EMBL/GenBank/DDBJ databases">
        <authorList>
            <person name="Kim D."/>
        </authorList>
    </citation>
    <scope>NUCLEOTIDE SEQUENCE [LARGE SCALE GENOMIC DNA]</scope>
    <source>
        <strain evidence="6">BH-2024</strain>
    </source>
</reference>
<sequence>MAKLDNYDNDTFYLAFKDAHPSWSLIGSKILFIPVIGIGGIVPAMFFTGVDRLIGIALSEFHDNLKKRLYLALLTVISVSYGFCFSASVYQNAICDGDQMITGSYFDFLKNVSLFSTISVLLYSITFIIYVCLGIVVRIKASGLPSADSFNRRTFRALFLIITVNVGGYWFTTIVFLLLIPIISSPITAWFCTIINSIPLAIGGASNGPILYLTSTDYREAFQTEFPFVFRRISNLNQVVPLQDTQL</sequence>
<dbReference type="PANTHER" id="PTHR23360:SF5">
    <property type="entry name" value="G-PROTEIN COUPLED RECEPTORS FAMILY 1 PROFILE DOMAIN-CONTAINING PROTEIN"/>
    <property type="match status" value="1"/>
</dbReference>
<dbReference type="InterPro" id="IPR000276">
    <property type="entry name" value="GPCR_Rhodpsn"/>
</dbReference>
<accession>A0ABD2LBC0</accession>
<keyword evidence="2 5" id="KW-0812">Transmembrane</keyword>
<dbReference type="Pfam" id="PF10320">
    <property type="entry name" value="7TM_GPCR_Srsx"/>
    <property type="match status" value="1"/>
</dbReference>
<evidence type="ECO:0008006" key="8">
    <source>
        <dbReference type="Google" id="ProtNLM"/>
    </source>
</evidence>
<evidence type="ECO:0000256" key="3">
    <source>
        <dbReference type="ARBA" id="ARBA00022989"/>
    </source>
</evidence>
<feature type="transmembrane region" description="Helical" evidence="5">
    <location>
        <begin position="69"/>
        <end position="94"/>
    </location>
</feature>
<evidence type="ECO:0000313" key="7">
    <source>
        <dbReference type="Proteomes" id="UP001620626"/>
    </source>
</evidence>
<evidence type="ECO:0000256" key="1">
    <source>
        <dbReference type="ARBA" id="ARBA00004370"/>
    </source>
</evidence>
<protein>
    <recommendedName>
        <fullName evidence="8">G-protein coupled receptors family 1 profile domain-containing protein</fullName>
    </recommendedName>
</protein>
<evidence type="ECO:0000256" key="2">
    <source>
        <dbReference type="ARBA" id="ARBA00022692"/>
    </source>
</evidence>
<keyword evidence="4 5" id="KW-0472">Membrane</keyword>
<feature type="transmembrane region" description="Helical" evidence="5">
    <location>
        <begin position="188"/>
        <end position="213"/>
    </location>
</feature>
<feature type="transmembrane region" description="Helical" evidence="5">
    <location>
        <begin position="30"/>
        <end position="48"/>
    </location>
</feature>
<dbReference type="EMBL" id="JBICBT010000491">
    <property type="protein sequence ID" value="KAL3111985.1"/>
    <property type="molecule type" value="Genomic_DNA"/>
</dbReference>
<dbReference type="AlphaFoldDB" id="A0ABD2LBC0"/>
<dbReference type="InterPro" id="IPR019424">
    <property type="entry name" value="7TM_GPCR_Srsx"/>
</dbReference>
<name>A0ABD2LBC0_9BILA</name>
<dbReference type="Proteomes" id="UP001620626">
    <property type="component" value="Unassembled WGS sequence"/>
</dbReference>
<proteinExistence type="predicted"/>
<dbReference type="Gene3D" id="1.20.1070.10">
    <property type="entry name" value="Rhodopsin 7-helix transmembrane proteins"/>
    <property type="match status" value="1"/>
</dbReference>
<dbReference type="PANTHER" id="PTHR23360">
    <property type="entry name" value="G-PROTEIN COUPLED RECEPTORS FAMILY 1 PROFILE DOMAIN-CONTAINING PROTEIN-RELATED"/>
    <property type="match status" value="1"/>
</dbReference>
<dbReference type="GO" id="GO:0016020">
    <property type="term" value="C:membrane"/>
    <property type="evidence" value="ECO:0007669"/>
    <property type="project" value="UniProtKB-SubCell"/>
</dbReference>
<keyword evidence="7" id="KW-1185">Reference proteome</keyword>
<evidence type="ECO:0000256" key="4">
    <source>
        <dbReference type="ARBA" id="ARBA00023136"/>
    </source>
</evidence>
<comment type="subcellular location">
    <subcellularLocation>
        <location evidence="1">Membrane</location>
    </subcellularLocation>
</comment>
<dbReference type="SUPFAM" id="SSF81321">
    <property type="entry name" value="Family A G protein-coupled receptor-like"/>
    <property type="match status" value="1"/>
</dbReference>
<comment type="caution">
    <text evidence="6">The sequence shown here is derived from an EMBL/GenBank/DDBJ whole genome shotgun (WGS) entry which is preliminary data.</text>
</comment>
<keyword evidence="3 5" id="KW-1133">Transmembrane helix</keyword>
<feature type="transmembrane region" description="Helical" evidence="5">
    <location>
        <begin position="158"/>
        <end position="182"/>
    </location>
</feature>
<evidence type="ECO:0000313" key="6">
    <source>
        <dbReference type="EMBL" id="KAL3111985.1"/>
    </source>
</evidence>